<feature type="region of interest" description="Disordered" evidence="1">
    <location>
        <begin position="103"/>
        <end position="130"/>
    </location>
</feature>
<dbReference type="RefSeq" id="WP_006368040.1">
    <property type="nucleotide sequence ID" value="NZ_CP085887.1"/>
</dbReference>
<dbReference type="Proteomes" id="UP000563898">
    <property type="component" value="Unassembled WGS sequence"/>
</dbReference>
<dbReference type="AlphaFoldDB" id="A0A846WRC1"/>
<protein>
    <submittedName>
        <fullName evidence="3">Uncharacterized protein</fullName>
    </submittedName>
</protein>
<comment type="caution">
    <text evidence="3">The sequence shown here is derived from an EMBL/GenBank/DDBJ whole genome shotgun (WGS) entry which is preliminary data.</text>
</comment>
<accession>A0A846WRC1</accession>
<evidence type="ECO:0000313" key="3">
    <source>
        <dbReference type="EMBL" id="NKY04154.1"/>
    </source>
</evidence>
<organism evidence="3 4">
    <name type="scientific">Gordonia polyisoprenivorans</name>
    <dbReference type="NCBI Taxonomy" id="84595"/>
    <lineage>
        <taxon>Bacteria</taxon>
        <taxon>Bacillati</taxon>
        <taxon>Actinomycetota</taxon>
        <taxon>Actinomycetes</taxon>
        <taxon>Mycobacteriales</taxon>
        <taxon>Gordoniaceae</taxon>
        <taxon>Gordonia</taxon>
    </lineage>
</organism>
<gene>
    <name evidence="3" type="ORF">HGA05_21530</name>
</gene>
<feature type="transmembrane region" description="Helical" evidence="2">
    <location>
        <begin position="16"/>
        <end position="38"/>
    </location>
</feature>
<keyword evidence="2" id="KW-1133">Transmembrane helix</keyword>
<proteinExistence type="predicted"/>
<name>A0A846WRC1_9ACTN</name>
<dbReference type="EMBL" id="JAAXPC010000015">
    <property type="protein sequence ID" value="NKY04154.1"/>
    <property type="molecule type" value="Genomic_DNA"/>
</dbReference>
<evidence type="ECO:0000313" key="4">
    <source>
        <dbReference type="Proteomes" id="UP000563898"/>
    </source>
</evidence>
<sequence length="344" mass="35544">MSEPTTTWRRRPGRGWLAGAATLVVIVVAVATTLVFTLGREDSSPSTPAETVSAFLRAVADDDGAAALALMTEPSSREFLTSDALARAHAAAAITDVFARELGSGESSGGSTTPVAPTPPPGSRTAGESADVGAEFRIGGHPVRTTYRTVRDGRRWLVDDGLAAVELASSTIPGLSLQGRPVAGIGTAYVFPGRLVWGSSNRYLAVTDSTDVTGGAAAPTRADPGVTLGDAGNAAVDSALHTYLDRCANSTQADASTDRPGCVQRLYRSAEVSSVRWRAPSGLHDLVRELDPATPTSVSVFGGVTWRAHYTATYGGETTAEVDQPMNGAVDLDAQPVPTYSSAG</sequence>
<reference evidence="3 4" key="1">
    <citation type="submission" date="2020-04" db="EMBL/GenBank/DDBJ databases">
        <title>MicrobeNet Type strains.</title>
        <authorList>
            <person name="Nicholson A.C."/>
        </authorList>
    </citation>
    <scope>NUCLEOTIDE SEQUENCE [LARGE SCALE GENOMIC DNA]</scope>
    <source>
        <strain evidence="3 4">ATCC BAA-14</strain>
    </source>
</reference>
<keyword evidence="2" id="KW-0812">Transmembrane</keyword>
<evidence type="ECO:0000256" key="2">
    <source>
        <dbReference type="SAM" id="Phobius"/>
    </source>
</evidence>
<keyword evidence="2" id="KW-0472">Membrane</keyword>
<evidence type="ECO:0000256" key="1">
    <source>
        <dbReference type="SAM" id="MobiDB-lite"/>
    </source>
</evidence>